<dbReference type="InterPro" id="IPR045864">
    <property type="entry name" value="aa-tRNA-synth_II/BPL/LPL"/>
</dbReference>
<gene>
    <name evidence="9" type="primary">hisZ</name>
    <name evidence="12" type="ORF">FJZ00_02410</name>
</gene>
<dbReference type="CDD" id="cd00773">
    <property type="entry name" value="HisRS-like_core"/>
    <property type="match status" value="1"/>
</dbReference>
<evidence type="ECO:0000256" key="4">
    <source>
        <dbReference type="ARBA" id="ARBA00020397"/>
    </source>
</evidence>
<dbReference type="HAMAP" id="MF_00125">
    <property type="entry name" value="HisZ"/>
    <property type="match status" value="1"/>
</dbReference>
<evidence type="ECO:0000256" key="10">
    <source>
        <dbReference type="PIRSR" id="PIRSR001549-1"/>
    </source>
</evidence>
<comment type="similarity">
    <text evidence="3 9">Belongs to the class-II aminoacyl-tRNA synthetase family. HisZ subfamily.</text>
</comment>
<comment type="miscellaneous">
    <text evidence="9">This function is generally fulfilled by the C-terminal part of HisG, which is missing in some bacteria such as this one.</text>
</comment>
<dbReference type="AlphaFoldDB" id="A0A938BM72"/>
<organism evidence="12 13">
    <name type="scientific">Candidatus Tanganyikabacteria bacterium</name>
    <dbReference type="NCBI Taxonomy" id="2961651"/>
    <lineage>
        <taxon>Bacteria</taxon>
        <taxon>Bacillati</taxon>
        <taxon>Candidatus Sericytochromatia</taxon>
        <taxon>Candidatus Tanganyikabacteria</taxon>
    </lineage>
</organism>
<dbReference type="InterPro" id="IPR041715">
    <property type="entry name" value="HisRS-like_core"/>
</dbReference>
<keyword evidence="12" id="KW-0808">Transferase</keyword>
<evidence type="ECO:0000256" key="8">
    <source>
        <dbReference type="ARBA" id="ARBA00025246"/>
    </source>
</evidence>
<accession>A0A938BM72</accession>
<keyword evidence="6 9" id="KW-0028">Amino-acid biosynthesis</keyword>
<dbReference type="Gene3D" id="3.30.930.10">
    <property type="entry name" value="Bira Bifunctional Protein, Domain 2"/>
    <property type="match status" value="1"/>
</dbReference>
<keyword evidence="12" id="KW-0328">Glycosyltransferase</keyword>
<dbReference type="GO" id="GO:0000105">
    <property type="term" value="P:L-histidine biosynthetic process"/>
    <property type="evidence" value="ECO:0007669"/>
    <property type="project" value="UniProtKB-UniRule"/>
</dbReference>
<dbReference type="PIRSF" id="PIRSF001549">
    <property type="entry name" value="His-tRNA_synth"/>
    <property type="match status" value="1"/>
</dbReference>
<evidence type="ECO:0000313" key="12">
    <source>
        <dbReference type="EMBL" id="MBM3273979.1"/>
    </source>
</evidence>
<dbReference type="GO" id="GO:0006427">
    <property type="term" value="P:histidyl-tRNA aminoacylation"/>
    <property type="evidence" value="ECO:0007669"/>
    <property type="project" value="TreeGrafter"/>
</dbReference>
<proteinExistence type="inferred from homology"/>
<evidence type="ECO:0000256" key="6">
    <source>
        <dbReference type="ARBA" id="ARBA00022605"/>
    </source>
</evidence>
<feature type="binding site" evidence="10">
    <location>
        <position position="128"/>
    </location>
    <ligand>
        <name>L-histidine</name>
        <dbReference type="ChEBI" id="CHEBI:57595"/>
    </ligand>
</feature>
<dbReference type="Proteomes" id="UP000703893">
    <property type="component" value="Unassembled WGS sequence"/>
</dbReference>
<comment type="caution">
    <text evidence="12">The sequence shown here is derived from an EMBL/GenBank/DDBJ whole genome shotgun (WGS) entry which is preliminary data.</text>
</comment>
<comment type="subunit">
    <text evidence="9">Heteromultimer composed of HisG and HisZ subunits.</text>
</comment>
<comment type="pathway">
    <text evidence="2 9">Amino-acid biosynthesis; L-histidine biosynthesis; L-histidine from 5-phospho-alpha-D-ribose 1-diphosphate: step 1/9.</text>
</comment>
<sequence>MPLLARVPPGVQTFFDDAVRRRKDVETAVLAVFSGWSYDEIWLPVFDYLDLFARGMGAWIPERTYRFTDRDGHLLALRPDFTSLVARTVATRFGGRPRPVRLCYSGEVFRYDEPRHGRRNEFHQIGIEHIGHAGLAADLEVLLVAREAMAAVGLDAPVLTLSHAGYHRALLQASAVDAEDARALRELWQRRSDEDLRRHLAGLGFAGDHPLAAVPGLVGAGALREARASLSTGGAGGAALAAVADLETLAEAGRQLGLGDCIQIDLGDASALDYYTGMTFRAFGPCSASEVGSGGRYDDLLGALGTREPAVGMVLYLERLLEASAARTAPLPEVTEIRAGQDLAGGFADAIAARGQGRQVRVVGP</sequence>
<dbReference type="SUPFAM" id="SSF55681">
    <property type="entry name" value="Class II aaRS and biotin synthetases"/>
    <property type="match status" value="1"/>
</dbReference>
<keyword evidence="7 9" id="KW-0368">Histidine biosynthesis</keyword>
<evidence type="ECO:0000259" key="11">
    <source>
        <dbReference type="PROSITE" id="PS50862"/>
    </source>
</evidence>
<evidence type="ECO:0000256" key="1">
    <source>
        <dbReference type="ARBA" id="ARBA00004496"/>
    </source>
</evidence>
<dbReference type="GO" id="GO:0016757">
    <property type="term" value="F:glycosyltransferase activity"/>
    <property type="evidence" value="ECO:0007669"/>
    <property type="project" value="UniProtKB-KW"/>
</dbReference>
<name>A0A938BM72_9BACT</name>
<dbReference type="Pfam" id="PF13393">
    <property type="entry name" value="tRNA-synt_His"/>
    <property type="match status" value="1"/>
</dbReference>
<feature type="binding site" evidence="10">
    <location>
        <position position="110"/>
    </location>
    <ligand>
        <name>L-histidine</name>
        <dbReference type="ChEBI" id="CHEBI:57595"/>
    </ligand>
</feature>
<evidence type="ECO:0000256" key="7">
    <source>
        <dbReference type="ARBA" id="ARBA00023102"/>
    </source>
</evidence>
<feature type="binding site" evidence="10">
    <location>
        <begin position="80"/>
        <end position="82"/>
    </location>
    <ligand>
        <name>L-histidine</name>
        <dbReference type="ChEBI" id="CHEBI:57595"/>
    </ligand>
</feature>
<dbReference type="InterPro" id="IPR006195">
    <property type="entry name" value="aa-tRNA-synth_II"/>
</dbReference>
<evidence type="ECO:0000256" key="5">
    <source>
        <dbReference type="ARBA" id="ARBA00022490"/>
    </source>
</evidence>
<dbReference type="GO" id="GO:0005737">
    <property type="term" value="C:cytoplasm"/>
    <property type="evidence" value="ECO:0007669"/>
    <property type="project" value="UniProtKB-SubCell"/>
</dbReference>
<dbReference type="PANTHER" id="PTHR43707">
    <property type="entry name" value="HISTIDYL-TRNA SYNTHETASE"/>
    <property type="match status" value="1"/>
</dbReference>
<feature type="domain" description="Aminoacyl-transfer RNA synthetases class-II family profile" evidence="11">
    <location>
        <begin position="35"/>
        <end position="332"/>
    </location>
</feature>
<dbReference type="EMBL" id="VGJX01000090">
    <property type="protein sequence ID" value="MBM3273979.1"/>
    <property type="molecule type" value="Genomic_DNA"/>
</dbReference>
<comment type="subcellular location">
    <subcellularLocation>
        <location evidence="1 9">Cytoplasm</location>
    </subcellularLocation>
</comment>
<feature type="binding site" evidence="10">
    <location>
        <begin position="274"/>
        <end position="275"/>
    </location>
    <ligand>
        <name>L-histidine</name>
        <dbReference type="ChEBI" id="CHEBI:57595"/>
    </ligand>
</feature>
<reference evidence="12 13" key="1">
    <citation type="submission" date="2019-03" db="EMBL/GenBank/DDBJ databases">
        <title>Lake Tanganyika Metagenome-Assembled Genomes (MAGs).</title>
        <authorList>
            <person name="Tran P."/>
        </authorList>
    </citation>
    <scope>NUCLEOTIDE SEQUENCE [LARGE SCALE GENOMIC DNA]</scope>
    <source>
        <strain evidence="12">K_DeepCast_65m_m2_236</strain>
    </source>
</reference>
<protein>
    <recommendedName>
        <fullName evidence="4 9">ATP phosphoribosyltransferase regulatory subunit</fullName>
    </recommendedName>
</protein>
<dbReference type="InterPro" id="IPR004516">
    <property type="entry name" value="HisRS/HisZ"/>
</dbReference>
<evidence type="ECO:0000256" key="9">
    <source>
        <dbReference type="HAMAP-Rule" id="MF_00125"/>
    </source>
</evidence>
<feature type="binding site" evidence="10">
    <location>
        <position position="124"/>
    </location>
    <ligand>
        <name>L-histidine</name>
        <dbReference type="ChEBI" id="CHEBI:57595"/>
    </ligand>
</feature>
<dbReference type="InterPro" id="IPR004517">
    <property type="entry name" value="HisZ"/>
</dbReference>
<dbReference type="PANTHER" id="PTHR43707:SF6">
    <property type="entry name" value="ATP PHOSPHORIBOSYLTRANSFERASE REGULATORY SUBUNIT"/>
    <property type="match status" value="1"/>
</dbReference>
<evidence type="ECO:0000256" key="3">
    <source>
        <dbReference type="ARBA" id="ARBA00005539"/>
    </source>
</evidence>
<evidence type="ECO:0000313" key="13">
    <source>
        <dbReference type="Proteomes" id="UP000703893"/>
    </source>
</evidence>
<comment type="function">
    <text evidence="8 9">Required for the first step of histidine biosynthesis. May allow the feedback regulation of ATP phosphoribosyltransferase activity by histidine.</text>
</comment>
<keyword evidence="5 9" id="KW-0963">Cytoplasm</keyword>
<dbReference type="PROSITE" id="PS50862">
    <property type="entry name" value="AA_TRNA_LIGASE_II"/>
    <property type="match status" value="1"/>
</dbReference>
<evidence type="ECO:0000256" key="2">
    <source>
        <dbReference type="ARBA" id="ARBA00004667"/>
    </source>
</evidence>
<dbReference type="GO" id="GO:0004821">
    <property type="term" value="F:histidine-tRNA ligase activity"/>
    <property type="evidence" value="ECO:0007669"/>
    <property type="project" value="TreeGrafter"/>
</dbReference>